<sequence>MGRSSENAKERKKNSFLQVIWYDWKGNKSLCLHSEEDEAHLILLALDSIRGRETSSSSPRKSPLGKSILTSERLGDSQILGMRLDVWGLACLGECVCVHHLLTLMGDECARLDFPNFEERKQYLESYWQSCLPQYKLYEDLHGEVARIAGPFLSPFTSYRPSGGVHLSSSIAKSNGYLAGLPSKLCFTPMTKSELASSCQEETYCYIIMPFGLKNVDSRDTWLQKKGSRSCQQDPSYPGDETSYNLNEVQKLDGCIAALSSGVGIVLTSSKGDEMEYTLSFEFKSSNNEVEHETLIAGIKMALDARARNLIAYSGSQLVTNKVRGMYDVKEDGMKRNSKR</sequence>
<reference evidence="2" key="2">
    <citation type="journal article" date="2024" name="Plant">
        <title>Genomic evolution and insights into agronomic trait innovations of Sesamum species.</title>
        <authorList>
            <person name="Miao H."/>
            <person name="Wang L."/>
            <person name="Qu L."/>
            <person name="Liu H."/>
            <person name="Sun Y."/>
            <person name="Le M."/>
            <person name="Wang Q."/>
            <person name="Wei S."/>
            <person name="Zheng Y."/>
            <person name="Lin W."/>
            <person name="Duan Y."/>
            <person name="Cao H."/>
            <person name="Xiong S."/>
            <person name="Wang X."/>
            <person name="Wei L."/>
            <person name="Li C."/>
            <person name="Ma Q."/>
            <person name="Ju M."/>
            <person name="Zhao R."/>
            <person name="Li G."/>
            <person name="Mu C."/>
            <person name="Tian Q."/>
            <person name="Mei H."/>
            <person name="Zhang T."/>
            <person name="Gao T."/>
            <person name="Zhang H."/>
        </authorList>
    </citation>
    <scope>NUCLEOTIDE SEQUENCE</scope>
    <source>
        <strain evidence="2">K16</strain>
    </source>
</reference>
<dbReference type="Pfam" id="PF13456">
    <property type="entry name" value="RVT_3"/>
    <property type="match status" value="1"/>
</dbReference>
<reference evidence="2" key="1">
    <citation type="submission" date="2020-06" db="EMBL/GenBank/DDBJ databases">
        <authorList>
            <person name="Li T."/>
            <person name="Hu X."/>
            <person name="Zhang T."/>
            <person name="Song X."/>
            <person name="Zhang H."/>
            <person name="Dai N."/>
            <person name="Sheng W."/>
            <person name="Hou X."/>
            <person name="Wei L."/>
        </authorList>
    </citation>
    <scope>NUCLEOTIDE SEQUENCE</scope>
    <source>
        <strain evidence="2">K16</strain>
        <tissue evidence="2">Leaf</tissue>
    </source>
</reference>
<dbReference type="AlphaFoldDB" id="A0AAE1XDL8"/>
<dbReference type="PANTHER" id="PTHR48475">
    <property type="entry name" value="RIBONUCLEASE H"/>
    <property type="match status" value="1"/>
</dbReference>
<evidence type="ECO:0000313" key="3">
    <source>
        <dbReference type="Proteomes" id="UP001289374"/>
    </source>
</evidence>
<comment type="caution">
    <text evidence="2">The sequence shown here is derived from an EMBL/GenBank/DDBJ whole genome shotgun (WGS) entry which is preliminary data.</text>
</comment>
<dbReference type="InterPro" id="IPR002156">
    <property type="entry name" value="RNaseH_domain"/>
</dbReference>
<accession>A0AAE1XDL8</accession>
<proteinExistence type="predicted"/>
<dbReference type="Gene3D" id="3.30.420.10">
    <property type="entry name" value="Ribonuclease H-like superfamily/Ribonuclease H"/>
    <property type="match status" value="1"/>
</dbReference>
<dbReference type="GO" id="GO:0004523">
    <property type="term" value="F:RNA-DNA hybrid ribonuclease activity"/>
    <property type="evidence" value="ECO:0007669"/>
    <property type="project" value="InterPro"/>
</dbReference>
<dbReference type="GO" id="GO:0003676">
    <property type="term" value="F:nucleic acid binding"/>
    <property type="evidence" value="ECO:0007669"/>
    <property type="project" value="InterPro"/>
</dbReference>
<evidence type="ECO:0000259" key="1">
    <source>
        <dbReference type="Pfam" id="PF13456"/>
    </source>
</evidence>
<name>A0AAE1XDL8_9LAMI</name>
<dbReference type="InterPro" id="IPR036397">
    <property type="entry name" value="RNaseH_sf"/>
</dbReference>
<dbReference type="InterPro" id="IPR012337">
    <property type="entry name" value="RNaseH-like_sf"/>
</dbReference>
<gene>
    <name evidence="2" type="ORF">Sango_0024300</name>
</gene>
<protein>
    <recommendedName>
        <fullName evidence="1">RNase H type-1 domain-containing protein</fullName>
    </recommendedName>
</protein>
<feature type="domain" description="RNase H type-1" evidence="1">
    <location>
        <begin position="260"/>
        <end position="330"/>
    </location>
</feature>
<organism evidence="2 3">
    <name type="scientific">Sesamum angolense</name>
    <dbReference type="NCBI Taxonomy" id="2727404"/>
    <lineage>
        <taxon>Eukaryota</taxon>
        <taxon>Viridiplantae</taxon>
        <taxon>Streptophyta</taxon>
        <taxon>Embryophyta</taxon>
        <taxon>Tracheophyta</taxon>
        <taxon>Spermatophyta</taxon>
        <taxon>Magnoliopsida</taxon>
        <taxon>eudicotyledons</taxon>
        <taxon>Gunneridae</taxon>
        <taxon>Pentapetalae</taxon>
        <taxon>asterids</taxon>
        <taxon>lamiids</taxon>
        <taxon>Lamiales</taxon>
        <taxon>Pedaliaceae</taxon>
        <taxon>Sesamum</taxon>
    </lineage>
</organism>
<evidence type="ECO:0000313" key="2">
    <source>
        <dbReference type="EMBL" id="KAK4409513.1"/>
    </source>
</evidence>
<dbReference type="Proteomes" id="UP001289374">
    <property type="component" value="Unassembled WGS sequence"/>
</dbReference>
<dbReference type="EMBL" id="JACGWL010000001">
    <property type="protein sequence ID" value="KAK4409513.1"/>
    <property type="molecule type" value="Genomic_DNA"/>
</dbReference>
<dbReference type="SUPFAM" id="SSF53098">
    <property type="entry name" value="Ribonuclease H-like"/>
    <property type="match status" value="1"/>
</dbReference>
<dbReference type="PANTHER" id="PTHR48475:SF2">
    <property type="entry name" value="RIBONUCLEASE H"/>
    <property type="match status" value="1"/>
</dbReference>
<keyword evidence="3" id="KW-1185">Reference proteome</keyword>